<gene>
    <name evidence="8" type="primary">iolC</name>
    <name evidence="8" type="ORF">GOZ90_22345</name>
</gene>
<evidence type="ECO:0000259" key="6">
    <source>
        <dbReference type="Pfam" id="PF00294"/>
    </source>
</evidence>
<evidence type="ECO:0000256" key="1">
    <source>
        <dbReference type="ARBA" id="ARBA00010688"/>
    </source>
</evidence>
<evidence type="ECO:0000313" key="9">
    <source>
        <dbReference type="Proteomes" id="UP000477951"/>
    </source>
</evidence>
<dbReference type="Gene3D" id="2.20.150.10">
    <property type="entry name" value="putative 5-dehydro-2- deoxygluconokinase"/>
    <property type="match status" value="1"/>
</dbReference>
<dbReference type="Pfam" id="PF09863">
    <property type="entry name" value="DUF2090"/>
    <property type="match status" value="1"/>
</dbReference>
<proteinExistence type="inferred from homology"/>
<dbReference type="InterPro" id="IPR013785">
    <property type="entry name" value="Aldolase_TIM"/>
</dbReference>
<dbReference type="NCBIfam" id="TIGR04382">
    <property type="entry name" value="myo_inos_iolC_N"/>
    <property type="match status" value="1"/>
</dbReference>
<evidence type="ECO:0000256" key="4">
    <source>
        <dbReference type="ARBA" id="ARBA00022777"/>
    </source>
</evidence>
<evidence type="ECO:0000259" key="7">
    <source>
        <dbReference type="Pfam" id="PF09863"/>
    </source>
</evidence>
<dbReference type="Proteomes" id="UP000477951">
    <property type="component" value="Unassembled WGS sequence"/>
</dbReference>
<evidence type="ECO:0000313" key="8">
    <source>
        <dbReference type="EMBL" id="MUZ75422.1"/>
    </source>
</evidence>
<dbReference type="PROSITE" id="PS00584">
    <property type="entry name" value="PFKB_KINASES_2"/>
    <property type="match status" value="1"/>
</dbReference>
<evidence type="ECO:0000256" key="3">
    <source>
        <dbReference type="ARBA" id="ARBA00022741"/>
    </source>
</evidence>
<dbReference type="GO" id="GO:0047590">
    <property type="term" value="F:5-dehydro-2-deoxygluconokinase activity"/>
    <property type="evidence" value="ECO:0007669"/>
    <property type="project" value="UniProtKB-EC"/>
</dbReference>
<feature type="domain" description="Carbohydrate kinase PfkB" evidence="6">
    <location>
        <begin position="6"/>
        <end position="320"/>
    </location>
</feature>
<dbReference type="Gene3D" id="3.20.20.70">
    <property type="entry name" value="Aldolase class I"/>
    <property type="match status" value="1"/>
</dbReference>
<keyword evidence="2 8" id="KW-0808">Transferase</keyword>
<keyword evidence="3" id="KW-0547">Nucleotide-binding</keyword>
<comment type="similarity">
    <text evidence="1">Belongs to the carbohydrate kinase PfkB family.</text>
</comment>
<feature type="domain" description="DUF2090" evidence="7">
    <location>
        <begin position="324"/>
        <end position="628"/>
    </location>
</feature>
<accession>A0A6L6VPM2</accession>
<comment type="caution">
    <text evidence="8">The sequence shown here is derived from an EMBL/GenBank/DDBJ whole genome shotgun (WGS) entry which is preliminary data.</text>
</comment>
<dbReference type="EC" id="2.7.1.92" evidence="8"/>
<dbReference type="InterPro" id="IPR030830">
    <property type="entry name" value="Myo_inos_IolC"/>
</dbReference>
<dbReference type="CDD" id="cd01166">
    <property type="entry name" value="KdgK"/>
    <property type="match status" value="1"/>
</dbReference>
<dbReference type="EMBL" id="WPHR01000029">
    <property type="protein sequence ID" value="MUZ75422.1"/>
    <property type="molecule type" value="Genomic_DNA"/>
</dbReference>
<dbReference type="InterPro" id="IPR050306">
    <property type="entry name" value="PfkB_Carbo_kinase"/>
</dbReference>
<keyword evidence="5" id="KW-0067">ATP-binding</keyword>
<dbReference type="InterPro" id="IPR018659">
    <property type="entry name" value="DUF2090"/>
</dbReference>
<protein>
    <submittedName>
        <fullName evidence="8">5-dehydro-2-deoxygluconokinase</fullName>
        <ecNumber evidence="8">2.7.1.92</ecNumber>
    </submittedName>
</protein>
<dbReference type="SUPFAM" id="SSF53613">
    <property type="entry name" value="Ribokinase-like"/>
    <property type="match status" value="1"/>
</dbReference>
<dbReference type="InterPro" id="IPR029056">
    <property type="entry name" value="Ribokinase-like"/>
</dbReference>
<dbReference type="PANTHER" id="PTHR43085">
    <property type="entry name" value="HEXOKINASE FAMILY MEMBER"/>
    <property type="match status" value="1"/>
</dbReference>
<dbReference type="SUPFAM" id="SSF51569">
    <property type="entry name" value="Aldolase"/>
    <property type="match status" value="1"/>
</dbReference>
<evidence type="ECO:0000256" key="2">
    <source>
        <dbReference type="ARBA" id="ARBA00022679"/>
    </source>
</evidence>
<name>A0A6L6VPM2_AGRVI</name>
<dbReference type="PROSITE" id="PS00583">
    <property type="entry name" value="PFKB_KINASES_1"/>
    <property type="match status" value="1"/>
</dbReference>
<dbReference type="AlphaFoldDB" id="A0A6L6VPM2"/>
<dbReference type="GO" id="GO:0005524">
    <property type="term" value="F:ATP binding"/>
    <property type="evidence" value="ECO:0007669"/>
    <property type="project" value="UniProtKB-KW"/>
</dbReference>
<dbReference type="Gene3D" id="3.40.1190.20">
    <property type="match status" value="1"/>
</dbReference>
<dbReference type="RefSeq" id="WP_156616143.1">
    <property type="nucleotide sequence ID" value="NZ_WPHR01000029.1"/>
</dbReference>
<keyword evidence="4 8" id="KW-0418">Kinase</keyword>
<reference evidence="8 9" key="1">
    <citation type="submission" date="2019-12" db="EMBL/GenBank/DDBJ databases">
        <title>Whole-genome sequencing of Allorhizobium vitis.</title>
        <authorList>
            <person name="Gan H.M."/>
            <person name="Szegedi E."/>
            <person name="Burr T."/>
            <person name="Savka M.A."/>
        </authorList>
    </citation>
    <scope>NUCLEOTIDE SEQUENCE [LARGE SCALE GENOMIC DNA]</scope>
    <source>
        <strain evidence="8 9">CG516</strain>
    </source>
</reference>
<dbReference type="InterPro" id="IPR002173">
    <property type="entry name" value="Carboh/pur_kinase_PfkB_CS"/>
</dbReference>
<organism evidence="8 9">
    <name type="scientific">Agrobacterium vitis</name>
    <name type="common">Rhizobium vitis</name>
    <dbReference type="NCBI Taxonomy" id="373"/>
    <lineage>
        <taxon>Bacteria</taxon>
        <taxon>Pseudomonadati</taxon>
        <taxon>Pseudomonadota</taxon>
        <taxon>Alphaproteobacteria</taxon>
        <taxon>Hyphomicrobiales</taxon>
        <taxon>Rhizobiaceae</taxon>
        <taxon>Rhizobium/Agrobacterium group</taxon>
        <taxon>Agrobacterium</taxon>
    </lineage>
</organism>
<dbReference type="PANTHER" id="PTHR43085:SF49">
    <property type="entry name" value="5-DEHYDRO-2-DEOXYGLUCONOKINASE"/>
    <property type="match status" value="1"/>
</dbReference>
<dbReference type="InterPro" id="IPR023314">
    <property type="entry name" value="Myo_inos_IolC-like_sf"/>
</dbReference>
<sequence length="645" mass="70680">MNKSLDVITIGRSSVDLYGAQIGGRLEDMGSFNKYIGGSPTNIAAGTARLGLRSALITRVGDEHMGRFIREELAREGVDVAGVKTDPERLTALVLLGIRDEEKFPLIFYRENCADMALCEDDIDEVLIARSLSVVATGTHLSHPRTEKAVRKALELARKHGARTALDIDYRPNLWGLAGHGDGDSRFVESGSVTARLQATLHLFDLIVGTEEEFHIAGGSTDTVEALRAVRNVSNATLVCKRGADGAVAFRGAIPDTLDEGESGPGYPIEVFNVLGAGDGFMSGLIKGWLEDASWPRALQYANACGAFAVSRHGCTPAYPSLEELTFFLERGVKTKALRHDEALEQIHWATNRHNDWSMMRVFAFDHRMQLEAMTGATTEKIGRFKELCLQAALVVQGGDSGYGILCDNRLGKSALHAASGTGLWIGRPVEWPGSRPLTLEPELGPDFGGLDEWPLDNVVKVLCFCHPDDPLDLRDAQEETIRRLFAAARRSRLEFLLEIIPSKVSPVDDETNAALIRRFYEIGIYPDWWKLEPMASRTAWEKACKAITDHDPNTRGIVVLGLEAPEEELAASFAIAAGFPLVKGFAVGRTIFAKAARAWLAGTISDADAVDDMQGRYRRLCAIWQDARNKSKEHEATETSHGRV</sequence>
<evidence type="ECO:0000256" key="5">
    <source>
        <dbReference type="ARBA" id="ARBA00022840"/>
    </source>
</evidence>
<dbReference type="Pfam" id="PF00294">
    <property type="entry name" value="PfkB"/>
    <property type="match status" value="1"/>
</dbReference>
<dbReference type="InterPro" id="IPR011611">
    <property type="entry name" value="PfkB_dom"/>
</dbReference>